<evidence type="ECO:0000313" key="2">
    <source>
        <dbReference type="Proteomes" id="UP001432360"/>
    </source>
</evidence>
<evidence type="ECO:0008006" key="3">
    <source>
        <dbReference type="Google" id="ProtNLM"/>
    </source>
</evidence>
<organism evidence="1 2">
    <name type="scientific">Sinorhizobium chiapasense</name>
    <dbReference type="NCBI Taxonomy" id="501572"/>
    <lineage>
        <taxon>Bacteria</taxon>
        <taxon>Pseudomonadati</taxon>
        <taxon>Pseudomonadota</taxon>
        <taxon>Alphaproteobacteria</taxon>
        <taxon>Hyphomicrobiales</taxon>
        <taxon>Rhizobiaceae</taxon>
        <taxon>Sinorhizobium/Ensifer group</taxon>
        <taxon>Sinorhizobium</taxon>
    </lineage>
</organism>
<dbReference type="InterPro" id="IPR010982">
    <property type="entry name" value="Lambda_DNA-bd_dom_sf"/>
</dbReference>
<dbReference type="RefSeq" id="WP_331373800.1">
    <property type="nucleotide sequence ID" value="NZ_CP133148.1"/>
</dbReference>
<protein>
    <recommendedName>
        <fullName evidence="3">Helix-turn-helix domain-containing protein</fullName>
    </recommendedName>
</protein>
<name>A0ABZ2BAV0_9HYPH</name>
<dbReference type="SUPFAM" id="SSF47413">
    <property type="entry name" value="lambda repressor-like DNA-binding domains"/>
    <property type="match status" value="1"/>
</dbReference>
<dbReference type="Proteomes" id="UP001432360">
    <property type="component" value="Chromosome"/>
</dbReference>
<keyword evidence="2" id="KW-1185">Reference proteome</keyword>
<reference evidence="1" key="1">
    <citation type="submission" date="2023-08" db="EMBL/GenBank/DDBJ databases">
        <title>Complete genome sequence of Sinorhizobium chiapanecum ITTG S70 isolated from Acaciella angustissima nodules in Chiapas-Mexico.</title>
        <authorList>
            <person name="Rincon-Rosales R."/>
            <person name="Rogel M.A."/>
            <person name="Rincon-Medina C.I."/>
            <person name="Guerrero G."/>
            <person name="Manzano-Gomez L.A."/>
            <person name="Lopez-Lopez A."/>
            <person name="Rincon Molina F.A."/>
            <person name="Martinez-Romero E."/>
        </authorList>
    </citation>
    <scope>NUCLEOTIDE SEQUENCE</scope>
    <source>
        <strain evidence="1">ITTG S70</strain>
    </source>
</reference>
<dbReference type="Gene3D" id="1.10.260.40">
    <property type="entry name" value="lambda repressor-like DNA-binding domains"/>
    <property type="match status" value="1"/>
</dbReference>
<gene>
    <name evidence="1" type="ORF">RB548_04300</name>
</gene>
<accession>A0ABZ2BAV0</accession>
<dbReference type="EMBL" id="CP133148">
    <property type="protein sequence ID" value="WVT04639.1"/>
    <property type="molecule type" value="Genomic_DNA"/>
</dbReference>
<proteinExistence type="predicted"/>
<sequence length="80" mass="9084">MEALIKYFKANRGAQSALAKRLGRWPSTISQWKQVPVDYLAEVEEFTGIPREQLLPAAFQPAPSLSASRAKHHRYEESTQ</sequence>
<evidence type="ECO:0000313" key="1">
    <source>
        <dbReference type="EMBL" id="WVT04639.1"/>
    </source>
</evidence>